<feature type="region of interest" description="Disordered" evidence="1">
    <location>
        <begin position="791"/>
        <end position="862"/>
    </location>
</feature>
<dbReference type="KEGG" id="vcn:VOLCADRAFT_108001"/>
<feature type="compositionally biased region" description="Pro residues" evidence="1">
    <location>
        <begin position="67"/>
        <end position="84"/>
    </location>
</feature>
<feature type="region of interest" description="Disordered" evidence="1">
    <location>
        <begin position="874"/>
        <end position="922"/>
    </location>
</feature>
<feature type="region of interest" description="Disordered" evidence="1">
    <location>
        <begin position="536"/>
        <end position="585"/>
    </location>
</feature>
<dbReference type="RefSeq" id="XP_002958158.1">
    <property type="nucleotide sequence ID" value="XM_002958112.1"/>
</dbReference>
<feature type="region of interest" description="Disordered" evidence="1">
    <location>
        <begin position="220"/>
        <end position="396"/>
    </location>
</feature>
<proteinExistence type="predicted"/>
<dbReference type="Proteomes" id="UP000001058">
    <property type="component" value="Unassembled WGS sequence"/>
</dbReference>
<feature type="compositionally biased region" description="Basic and acidic residues" evidence="1">
    <location>
        <begin position="913"/>
        <end position="922"/>
    </location>
</feature>
<feature type="region of interest" description="Disordered" evidence="1">
    <location>
        <begin position="733"/>
        <end position="761"/>
    </location>
</feature>
<feature type="compositionally biased region" description="Polar residues" evidence="1">
    <location>
        <begin position="224"/>
        <end position="244"/>
    </location>
</feature>
<dbReference type="InParanoid" id="D8UHP1"/>
<dbReference type="AlphaFoldDB" id="D8UHP1"/>
<feature type="region of interest" description="Disordered" evidence="1">
    <location>
        <begin position="63"/>
        <end position="171"/>
    </location>
</feature>
<dbReference type="GeneID" id="9623255"/>
<accession>D8UHP1</accession>
<organism evidence="3">
    <name type="scientific">Volvox carteri f. nagariensis</name>
    <dbReference type="NCBI Taxonomy" id="3068"/>
    <lineage>
        <taxon>Eukaryota</taxon>
        <taxon>Viridiplantae</taxon>
        <taxon>Chlorophyta</taxon>
        <taxon>core chlorophytes</taxon>
        <taxon>Chlorophyceae</taxon>
        <taxon>CS clade</taxon>
        <taxon>Chlamydomonadales</taxon>
        <taxon>Volvocaceae</taxon>
        <taxon>Volvox</taxon>
    </lineage>
</organism>
<evidence type="ECO:0000313" key="3">
    <source>
        <dbReference type="Proteomes" id="UP000001058"/>
    </source>
</evidence>
<feature type="compositionally biased region" description="Gly residues" evidence="1">
    <location>
        <begin position="537"/>
        <end position="559"/>
    </location>
</feature>
<reference evidence="2 3" key="1">
    <citation type="journal article" date="2010" name="Science">
        <title>Genomic analysis of organismal complexity in the multicellular green alga Volvox carteri.</title>
        <authorList>
            <person name="Prochnik S.E."/>
            <person name="Umen J."/>
            <person name="Nedelcu A.M."/>
            <person name="Hallmann A."/>
            <person name="Miller S.M."/>
            <person name="Nishii I."/>
            <person name="Ferris P."/>
            <person name="Kuo A."/>
            <person name="Mitros T."/>
            <person name="Fritz-Laylin L.K."/>
            <person name="Hellsten U."/>
            <person name="Chapman J."/>
            <person name="Simakov O."/>
            <person name="Rensing S.A."/>
            <person name="Terry A."/>
            <person name="Pangilinan J."/>
            <person name="Kapitonov V."/>
            <person name="Jurka J."/>
            <person name="Salamov A."/>
            <person name="Shapiro H."/>
            <person name="Schmutz J."/>
            <person name="Grimwood J."/>
            <person name="Lindquist E."/>
            <person name="Lucas S."/>
            <person name="Grigoriev I.V."/>
            <person name="Schmitt R."/>
            <person name="Kirk D."/>
            <person name="Rokhsar D.S."/>
        </authorList>
    </citation>
    <scope>NUCLEOTIDE SEQUENCE [LARGE SCALE GENOMIC DNA]</scope>
    <source>
        <strain evidence="3">f. Nagariensis / Eve</strain>
    </source>
</reference>
<dbReference type="OrthoDB" id="550018at2759"/>
<feature type="compositionally biased region" description="Gly residues" evidence="1">
    <location>
        <begin position="346"/>
        <end position="361"/>
    </location>
</feature>
<feature type="compositionally biased region" description="Basic and acidic residues" evidence="1">
    <location>
        <begin position="485"/>
        <end position="501"/>
    </location>
</feature>
<evidence type="ECO:0000313" key="2">
    <source>
        <dbReference type="EMBL" id="EFJ40783.1"/>
    </source>
</evidence>
<dbReference type="PANTHER" id="PTHR40903:SF1">
    <property type="entry name" value="HYPHALLY REGULATED CELL WALL PROTEIN 3"/>
    <property type="match status" value="1"/>
</dbReference>
<feature type="compositionally biased region" description="Polar residues" evidence="1">
    <location>
        <begin position="158"/>
        <end position="168"/>
    </location>
</feature>
<protein>
    <submittedName>
        <fullName evidence="2">Uncharacterized protein</fullName>
    </submittedName>
</protein>
<evidence type="ECO:0000256" key="1">
    <source>
        <dbReference type="SAM" id="MobiDB-lite"/>
    </source>
</evidence>
<gene>
    <name evidence="2" type="ORF">VOLCADRAFT_108001</name>
</gene>
<dbReference type="PANTHER" id="PTHR40903">
    <property type="entry name" value="GLYCINE-RICH CELL WALL STRUCTURAL PROTEIN 1-LIKE"/>
    <property type="match status" value="1"/>
</dbReference>
<dbReference type="EMBL" id="GL378407">
    <property type="protein sequence ID" value="EFJ40783.1"/>
    <property type="molecule type" value="Genomic_DNA"/>
</dbReference>
<keyword evidence="3" id="KW-1185">Reference proteome</keyword>
<feature type="compositionally biased region" description="Low complexity" evidence="1">
    <location>
        <begin position="874"/>
        <end position="891"/>
    </location>
</feature>
<sequence>MASAGPDVSEVEEALRARANARRIKEHYDGTLGVPSGLQSLSHLLAHDKDAVFSGLEHLPFYNKTDLPPPPPLHPAPEPLQRPQPPRRRTPVHPISMPSFNAHLLASLPTSMGPAGAPPPPSPSPSPPLESNLWTQDPVSPTSPAGAAAATTDAVPSQEYQPPASTAPTAPLDEQQMMYQYPLEPGSGPKSGGRVRLPSGFTLDPWRWTPNEEELGQAFDAATTPPNLSESILTYPTDNRQNGYFNHHNHQPHGRGSTATDGGSSPVHLVRRPESRTGGSGGAASPPPLLQRLSSSPTSSPPRAVSPVVTTGQTRGSQSGGLYSPAGGGGDGSGSGSVFGGFHRSQGGGGTGFGSGNGSGSRWGTPTATGFGSMPSMSSPPLEAVGPTAAAETEEERKARLARQRLLSANDLTPQEWARIGPPKDAADLEKFVARSYSMAVDFDRHTLLLQRVARPDIFHISAAEAQRRQLAADEATLAMQAMRRAEEEARQAAEEQERQARNAPRGPWYDTLGVRQVNRSTSPVLPRFLDWHPSGGVVGGGSGSGGGSGGGGGGGGTAGSSPRGSRCASAARSGSESLYGTGRGCGATRRFSAQDHVLRQSEPIAGSDPYVYEDYGEDPDLPAGGGAAYGTRPPRRRHHSAIAASNSFAPPPRPAGVSDAHYAQMVRQQRKWLNGPAQPPRPVSAAPLPAPMSRQYVRPRSSRPWPDGTAAPIPSRVAAEAAAAAAAAEAASRPSTAFRTIIHPKSKQLPPRPGDAGRTSFRTLSTRTSAKSCGIVNTAAFISAVSAAFPSAPGGKVPPPRHVVNPQDKVDGGGRSSGAAAAELVAQLPSSVSEAPPPAQLDSAVMPSSAQLTLDSSRGGKRLPWEAREHVAAPHYSSPPAAAAGPVPAAEARRSSSVFGETLPPGGSGGGRDGDESFVPRKFELREGLVLDGYMGR</sequence>
<name>D8UHP1_VOLCA</name>
<feature type="compositionally biased region" description="Low complexity" evidence="1">
    <location>
        <begin position="140"/>
        <end position="157"/>
    </location>
</feature>
<feature type="compositionally biased region" description="Low complexity" evidence="1">
    <location>
        <begin position="290"/>
        <end position="325"/>
    </location>
</feature>
<feature type="compositionally biased region" description="Polar residues" evidence="1">
    <location>
        <begin position="847"/>
        <end position="857"/>
    </location>
</feature>
<feature type="compositionally biased region" description="Pro residues" evidence="1">
    <location>
        <begin position="116"/>
        <end position="128"/>
    </location>
</feature>
<feature type="region of interest" description="Disordered" evidence="1">
    <location>
        <begin position="485"/>
        <end position="511"/>
    </location>
</feature>
<feature type="compositionally biased region" description="Gly residues" evidence="1">
    <location>
        <begin position="326"/>
        <end position="339"/>
    </location>
</feature>
<feature type="compositionally biased region" description="Low complexity" evidence="1">
    <location>
        <begin position="560"/>
        <end position="578"/>
    </location>
</feature>